<sequence length="298" mass="34998">MNFFNFLDKLKRSYNSLILYCLLDRVSIIVLGDDSEDIDNILIELSELIHFRKEYIFYTDFISPEEYENLISNENIDYNYQRAHIRCPSNVSFKALNQFENINSWLIGVIIPNQKEKLYRLKDLINIKTEKLIYITYLSDKLSIELKGINLKSIDLTLEMNIFKKISIGTEKSINKMKRVLTDKIKVNNLDNDLVSTLLDFNEEKKELKKNIFKREIQNFYSGSKRAFFILSRLNLLNSIGFHTGIGSKTLFETIDYEDASIERIISFISKEWGEDFSNLIEDNKKNFIGDKIVSLWG</sequence>
<reference evidence="1" key="1">
    <citation type="journal article" date="2015" name="Nature">
        <title>Complex archaea that bridge the gap between prokaryotes and eukaryotes.</title>
        <authorList>
            <person name="Spang A."/>
            <person name="Saw J.H."/>
            <person name="Jorgensen S.L."/>
            <person name="Zaremba-Niedzwiedzka K."/>
            <person name="Martijn J."/>
            <person name="Lind A.E."/>
            <person name="van Eijk R."/>
            <person name="Schleper C."/>
            <person name="Guy L."/>
            <person name="Ettema T.J."/>
        </authorList>
    </citation>
    <scope>NUCLEOTIDE SEQUENCE</scope>
</reference>
<dbReference type="EMBL" id="LAZR01002221">
    <property type="protein sequence ID" value="KKN32901.1"/>
    <property type="molecule type" value="Genomic_DNA"/>
</dbReference>
<accession>A0A0F9S7C8</accession>
<name>A0A0F9S7C8_9ZZZZ</name>
<protein>
    <submittedName>
        <fullName evidence="1">Uncharacterized protein</fullName>
    </submittedName>
</protein>
<organism evidence="1">
    <name type="scientific">marine sediment metagenome</name>
    <dbReference type="NCBI Taxonomy" id="412755"/>
    <lineage>
        <taxon>unclassified sequences</taxon>
        <taxon>metagenomes</taxon>
        <taxon>ecological metagenomes</taxon>
    </lineage>
</organism>
<comment type="caution">
    <text evidence="1">The sequence shown here is derived from an EMBL/GenBank/DDBJ whole genome shotgun (WGS) entry which is preliminary data.</text>
</comment>
<evidence type="ECO:0000313" key="1">
    <source>
        <dbReference type="EMBL" id="KKN32901.1"/>
    </source>
</evidence>
<dbReference type="AlphaFoldDB" id="A0A0F9S7C8"/>
<proteinExistence type="predicted"/>
<gene>
    <name evidence="1" type="ORF">LCGC14_0809280</name>
</gene>